<gene>
    <name evidence="2" type="ORF">DUNSADRAFT_1486</name>
</gene>
<proteinExistence type="predicted"/>
<comment type="caution">
    <text evidence="2">The sequence shown here is derived from an EMBL/GenBank/DDBJ whole genome shotgun (WGS) entry which is preliminary data.</text>
</comment>
<evidence type="ECO:0000256" key="1">
    <source>
        <dbReference type="SAM" id="MobiDB-lite"/>
    </source>
</evidence>
<name>A0ABQ7FXD6_DUNSA</name>
<accession>A0ABQ7FXD6</accession>
<reference evidence="2" key="1">
    <citation type="submission" date="2017-08" db="EMBL/GenBank/DDBJ databases">
        <authorList>
            <person name="Polle J.E."/>
            <person name="Barry K."/>
            <person name="Cushman J."/>
            <person name="Schmutz J."/>
            <person name="Tran D."/>
            <person name="Hathwaick L.T."/>
            <person name="Yim W.C."/>
            <person name="Jenkins J."/>
            <person name="Mckie-Krisberg Z.M."/>
            <person name="Prochnik S."/>
            <person name="Lindquist E."/>
            <person name="Dockter R.B."/>
            <person name="Adam C."/>
            <person name="Molina H."/>
            <person name="Bunkerborg J."/>
            <person name="Jin E."/>
            <person name="Buchheim M."/>
            <person name="Magnuson J."/>
        </authorList>
    </citation>
    <scope>NUCLEOTIDE SEQUENCE</scope>
    <source>
        <strain evidence="2">CCAP 19/18</strain>
    </source>
</reference>
<evidence type="ECO:0000313" key="2">
    <source>
        <dbReference type="EMBL" id="KAF5827026.1"/>
    </source>
</evidence>
<evidence type="ECO:0000313" key="3">
    <source>
        <dbReference type="Proteomes" id="UP000815325"/>
    </source>
</evidence>
<keyword evidence="3" id="KW-1185">Reference proteome</keyword>
<dbReference type="CDD" id="cd14686">
    <property type="entry name" value="bZIP"/>
    <property type="match status" value="1"/>
</dbReference>
<feature type="region of interest" description="Disordered" evidence="1">
    <location>
        <begin position="106"/>
        <end position="139"/>
    </location>
</feature>
<organism evidence="2 3">
    <name type="scientific">Dunaliella salina</name>
    <name type="common">Green alga</name>
    <name type="synonym">Protococcus salinus</name>
    <dbReference type="NCBI Taxonomy" id="3046"/>
    <lineage>
        <taxon>Eukaryota</taxon>
        <taxon>Viridiplantae</taxon>
        <taxon>Chlorophyta</taxon>
        <taxon>core chlorophytes</taxon>
        <taxon>Chlorophyceae</taxon>
        <taxon>CS clade</taxon>
        <taxon>Chlamydomonadales</taxon>
        <taxon>Dunaliellaceae</taxon>
        <taxon>Dunaliella</taxon>
    </lineage>
</organism>
<protein>
    <submittedName>
        <fullName evidence="2">Uncharacterized protein</fullName>
    </submittedName>
</protein>
<feature type="region of interest" description="Disordered" evidence="1">
    <location>
        <begin position="20"/>
        <end position="40"/>
    </location>
</feature>
<dbReference type="EMBL" id="MU070617">
    <property type="protein sequence ID" value="KAF5827026.1"/>
    <property type="molecule type" value="Genomic_DNA"/>
</dbReference>
<dbReference type="Proteomes" id="UP000815325">
    <property type="component" value="Unassembled WGS sequence"/>
</dbReference>
<sequence length="434" mass="48641">MDRFDDDLLQRVFQDWAAAEPAGHDNATKKRKRPSADGLDVHRRWRMRQKAKAKELGEELQAKQMMHGVLQAENVVLQRKVHVLESVLAMREEKLSQLSVVKAQQQQQQQQQRRRRQQRGECETHAQPPSKPESCPAHLPIVQPCQKSQQGNQEQQLQVGLPDGEQALLPDPPAEGKELSLQNIPPVAMWDQRWIQRMKQVTPAEWRRLWLEFMRESSMFALGAEAHGYGSAAYDQLTQVVQTYFGVLDQITLLAPAVYYDSLYVNIATGKCPDIPPEGHWEAVAKAVANVADAPFSRPCPTHILEEEDGGKADSQEAPREVSLKQQVQDCLAALELFDAKMRSVLQERTQLATSIQSCLQRDGHSTSELLQGSMMAGVHLDNWATLLAANVEAEQNAHNCVSDYLCARVLSPLQLVKAVAASYPFIPDVTAIV</sequence>